<dbReference type="EMBL" id="CP017558">
    <property type="protein sequence ID" value="AOW07976.1"/>
    <property type="molecule type" value="Genomic_DNA"/>
</dbReference>
<feature type="active site" description="Charge relay system" evidence="5">
    <location>
        <position position="200"/>
    </location>
</feature>
<evidence type="ECO:0000259" key="9">
    <source>
        <dbReference type="Pfam" id="PF05922"/>
    </source>
</evidence>
<dbReference type="PROSITE" id="PS51892">
    <property type="entry name" value="SUBTILASE"/>
    <property type="match status" value="1"/>
</dbReference>
<keyword evidence="2 5" id="KW-0645">Protease</keyword>
<dbReference type="GO" id="GO:0004252">
    <property type="term" value="F:serine-type endopeptidase activity"/>
    <property type="evidence" value="ECO:0007669"/>
    <property type="project" value="UniProtKB-UniRule"/>
</dbReference>
<dbReference type="Pfam" id="PF00082">
    <property type="entry name" value="Peptidase_S8"/>
    <property type="match status" value="1"/>
</dbReference>
<organism evidence="10 12">
    <name type="scientific">Yarrowia lipolytica</name>
    <name type="common">Candida lipolytica</name>
    <dbReference type="NCBI Taxonomy" id="4952"/>
    <lineage>
        <taxon>Eukaryota</taxon>
        <taxon>Fungi</taxon>
        <taxon>Dikarya</taxon>
        <taxon>Ascomycota</taxon>
        <taxon>Saccharomycotina</taxon>
        <taxon>Dipodascomycetes</taxon>
        <taxon>Dipodascales</taxon>
        <taxon>Dipodascales incertae sedis</taxon>
        <taxon>Yarrowia</taxon>
    </lineage>
</organism>
<dbReference type="KEGG" id="yli:2912306"/>
<dbReference type="AlphaFoldDB" id="A0A1D8NQQ9"/>
<dbReference type="Proteomes" id="UP000182444">
    <property type="component" value="Chromosome 1F"/>
</dbReference>
<keyword evidence="7" id="KW-0732">Signal</keyword>
<feature type="signal peptide" evidence="7">
    <location>
        <begin position="1"/>
        <end position="15"/>
    </location>
</feature>
<dbReference type="VEuPathDB" id="FungiDB:YALI0_D02981g"/>
<dbReference type="PANTHER" id="PTHR43806">
    <property type="entry name" value="PEPTIDASE S8"/>
    <property type="match status" value="1"/>
</dbReference>
<sequence length="454" mass="46906">MKLATAFTILTAVLAAPLAAPAPAPDAAPAAVPEGPAAAAYSSILSVVAKQSKKFKHHKRDLDEKDQFIVVFDSSATVDQIASEIQKLDSLVDEDSSNGITSALDLPVYTDGSGFLGFVGKFNSTIVDKLKESSVLTVEPDTIVSLPEIPASSNAKRAIQTTPVTQWGLSRISHKKAQTGNYAYVRETVGKHPTVSYVVDSGIRTTHSEFGGRAVWGANFADTQNADLLGHGTHVAGTVGGKTYGVDANTKLVAVKVFAGRSAALSVINQGFTWALNDYISKRDTLPRGVLNFSGGGPKSASQDALWSRATQEGLLVAIAAGNDAVDACNDSPGNIGGSTSGIITVGSIDSSDKISVWSGGQGSNYGTCVDVFAPGSDIISASYQSDSGTLVYSGTSMACPHVAGLASYYLSINDEVLTPAQVEALITESNTGVLPTTNLKGSPNAVAYNGVGI</sequence>
<dbReference type="SUPFAM" id="SSF54897">
    <property type="entry name" value="Protease propeptides/inhibitors"/>
    <property type="match status" value="1"/>
</dbReference>
<evidence type="ECO:0000256" key="7">
    <source>
        <dbReference type="SAM" id="SignalP"/>
    </source>
</evidence>
<dbReference type="VEuPathDB" id="FungiDB:YALI1_F39494g"/>
<dbReference type="InterPro" id="IPR023828">
    <property type="entry name" value="Peptidase_S8_Ser-AS"/>
</dbReference>
<evidence type="ECO:0000313" key="11">
    <source>
        <dbReference type="EMBL" id="RDW23888.1"/>
    </source>
</evidence>
<dbReference type="Pfam" id="PF05922">
    <property type="entry name" value="Inhibitor_I9"/>
    <property type="match status" value="1"/>
</dbReference>
<dbReference type="CDD" id="cd04077">
    <property type="entry name" value="Peptidases_S8_PCSK9_ProteinaseK_like"/>
    <property type="match status" value="1"/>
</dbReference>
<feature type="active site" description="Charge relay system" evidence="5">
    <location>
        <position position="397"/>
    </location>
</feature>
<evidence type="ECO:0000313" key="13">
    <source>
        <dbReference type="Proteomes" id="UP000256601"/>
    </source>
</evidence>
<dbReference type="Gene3D" id="3.40.50.200">
    <property type="entry name" value="Peptidase S8/S53 domain"/>
    <property type="match status" value="1"/>
</dbReference>
<dbReference type="Proteomes" id="UP000256601">
    <property type="component" value="Unassembled WGS sequence"/>
</dbReference>
<dbReference type="FunFam" id="3.40.50.200:FF:000007">
    <property type="entry name" value="Subtilisin-like serine protease"/>
    <property type="match status" value="1"/>
</dbReference>
<evidence type="ECO:0000256" key="4">
    <source>
        <dbReference type="ARBA" id="ARBA00022825"/>
    </source>
</evidence>
<name>A0A1D8NQQ9_YARLL</name>
<dbReference type="InterPro" id="IPR022398">
    <property type="entry name" value="Peptidase_S8_His-AS"/>
</dbReference>
<protein>
    <submittedName>
        <fullName evidence="11">Alkaline extracellular protease</fullName>
    </submittedName>
</protein>
<proteinExistence type="inferred from homology"/>
<feature type="domain" description="Inhibitor I9" evidence="9">
    <location>
        <begin position="67"/>
        <end position="146"/>
    </location>
</feature>
<dbReference type="PANTHER" id="PTHR43806:SF11">
    <property type="entry name" value="CEREVISIN-RELATED"/>
    <property type="match status" value="1"/>
</dbReference>
<dbReference type="PROSITE" id="PS00137">
    <property type="entry name" value="SUBTILASE_HIS"/>
    <property type="match status" value="1"/>
</dbReference>
<dbReference type="PRINTS" id="PR00723">
    <property type="entry name" value="SUBTILISIN"/>
</dbReference>
<dbReference type="SMR" id="A0A1D8NQQ9"/>
<evidence type="ECO:0000256" key="6">
    <source>
        <dbReference type="RuleBase" id="RU003355"/>
    </source>
</evidence>
<dbReference type="InterPro" id="IPR050131">
    <property type="entry name" value="Peptidase_S8_subtilisin-like"/>
</dbReference>
<dbReference type="InterPro" id="IPR034193">
    <property type="entry name" value="PCSK9_ProteinaseK-like"/>
</dbReference>
<dbReference type="GO" id="GO:0006508">
    <property type="term" value="P:proteolysis"/>
    <property type="evidence" value="ECO:0007669"/>
    <property type="project" value="UniProtKB-KW"/>
</dbReference>
<dbReference type="InterPro" id="IPR000209">
    <property type="entry name" value="Peptidase_S8/S53_dom"/>
</dbReference>
<keyword evidence="3 5" id="KW-0378">Hydrolase</keyword>
<dbReference type="InterPro" id="IPR036852">
    <property type="entry name" value="Peptidase_S8/S53_dom_sf"/>
</dbReference>
<dbReference type="PROSITE" id="PS00138">
    <property type="entry name" value="SUBTILASE_SER"/>
    <property type="match status" value="1"/>
</dbReference>
<feature type="chain" id="PRO_5036306654" evidence="7">
    <location>
        <begin position="16"/>
        <end position="454"/>
    </location>
</feature>
<evidence type="ECO:0000256" key="5">
    <source>
        <dbReference type="PROSITE-ProRule" id="PRU01240"/>
    </source>
</evidence>
<dbReference type="InterPro" id="IPR015500">
    <property type="entry name" value="Peptidase_S8_subtilisin-rel"/>
</dbReference>
<keyword evidence="4 5" id="KW-0720">Serine protease</keyword>
<comment type="similarity">
    <text evidence="1 5 6">Belongs to the peptidase S8 family.</text>
</comment>
<gene>
    <name evidence="11" type="ORF">B0I71DRAFT_123116</name>
    <name evidence="10" type="ORF">YALI1_F39494g</name>
</gene>
<evidence type="ECO:0000313" key="10">
    <source>
        <dbReference type="EMBL" id="AOW07976.1"/>
    </source>
</evidence>
<dbReference type="PROSITE" id="PS00136">
    <property type="entry name" value="SUBTILASE_ASP"/>
    <property type="match status" value="1"/>
</dbReference>
<evidence type="ECO:0000313" key="12">
    <source>
        <dbReference type="Proteomes" id="UP000182444"/>
    </source>
</evidence>
<evidence type="ECO:0000256" key="3">
    <source>
        <dbReference type="ARBA" id="ARBA00022801"/>
    </source>
</evidence>
<feature type="domain" description="Peptidase S8/S53" evidence="8">
    <location>
        <begin position="198"/>
        <end position="431"/>
    </location>
</feature>
<evidence type="ECO:0000259" key="8">
    <source>
        <dbReference type="Pfam" id="PF00082"/>
    </source>
</evidence>
<dbReference type="InterPro" id="IPR010259">
    <property type="entry name" value="S8pro/Inhibitor_I9"/>
</dbReference>
<dbReference type="InterPro" id="IPR023827">
    <property type="entry name" value="Peptidase_S8_Asp-AS"/>
</dbReference>
<accession>A0A1D8NQQ9</accession>
<evidence type="ECO:0000256" key="2">
    <source>
        <dbReference type="ARBA" id="ARBA00022670"/>
    </source>
</evidence>
<feature type="active site" description="Charge relay system" evidence="5">
    <location>
        <position position="231"/>
    </location>
</feature>
<dbReference type="EMBL" id="KZ859060">
    <property type="protein sequence ID" value="RDW23888.1"/>
    <property type="molecule type" value="Genomic_DNA"/>
</dbReference>
<evidence type="ECO:0000256" key="1">
    <source>
        <dbReference type="ARBA" id="ARBA00011073"/>
    </source>
</evidence>
<dbReference type="SUPFAM" id="SSF52743">
    <property type="entry name" value="Subtilisin-like"/>
    <property type="match status" value="1"/>
</dbReference>
<reference evidence="10 12" key="1">
    <citation type="journal article" date="2016" name="PLoS ONE">
        <title>Sequence Assembly of Yarrowia lipolytica Strain W29/CLIB89 Shows Transposable Element Diversity.</title>
        <authorList>
            <person name="Magnan C."/>
            <person name="Yu J."/>
            <person name="Chang I."/>
            <person name="Jahn E."/>
            <person name="Kanomata Y."/>
            <person name="Wu J."/>
            <person name="Zeller M."/>
            <person name="Oakes M."/>
            <person name="Baldi P."/>
            <person name="Sandmeyer S."/>
        </authorList>
    </citation>
    <scope>NUCLEOTIDE SEQUENCE [LARGE SCALE GENOMIC DNA]</scope>
    <source>
        <strain evidence="10">CLIB89</strain>
        <strain evidence="12">CLIB89(W29)</strain>
    </source>
</reference>
<dbReference type="OrthoDB" id="206201at2759"/>
<reference evidence="11 13" key="2">
    <citation type="submission" date="2018-07" db="EMBL/GenBank/DDBJ databases">
        <title>Draft Genome Assemblies for Five Robust Yarrowia lipolytica Strains Exhibiting High Lipid Production and Pentose Sugar Utilization and Sugar Alcohol Secretion from Undetoxified Lignocellulosic Biomass Hydrolysates.</title>
        <authorList>
            <consortium name="DOE Joint Genome Institute"/>
            <person name="Walker C."/>
            <person name="Ryu S."/>
            <person name="Na H."/>
            <person name="Zane M."/>
            <person name="LaButti K."/>
            <person name="Lipzen A."/>
            <person name="Haridas S."/>
            <person name="Barry K."/>
            <person name="Grigoriev I.V."/>
            <person name="Quarterman J."/>
            <person name="Slininger P."/>
            <person name="Dien B."/>
            <person name="Trinh C.T."/>
        </authorList>
    </citation>
    <scope>NUCLEOTIDE SEQUENCE [LARGE SCALE GENOMIC DNA]</scope>
    <source>
        <strain evidence="11 13">YB392</strain>
    </source>
</reference>